<dbReference type="GO" id="GO:0061503">
    <property type="term" value="F:tRNA threonylcarbamoyladenosine dehydratase"/>
    <property type="evidence" value="ECO:0007669"/>
    <property type="project" value="TreeGrafter"/>
</dbReference>
<accession>A0A345DAB1</accession>
<dbReference type="RefSeq" id="WP_114562511.1">
    <property type="nucleotide sequence ID" value="NZ_CP031124.1"/>
</dbReference>
<dbReference type="GO" id="GO:0008641">
    <property type="term" value="F:ubiquitin-like modifier activating enzyme activity"/>
    <property type="evidence" value="ECO:0007669"/>
    <property type="project" value="InterPro"/>
</dbReference>
<keyword evidence="3" id="KW-1185">Reference proteome</keyword>
<gene>
    <name evidence="2" type="primary">tcdA</name>
    <name evidence="2" type="ORF">DTO96_101029</name>
</gene>
<dbReference type="Pfam" id="PF00899">
    <property type="entry name" value="ThiF"/>
    <property type="match status" value="1"/>
</dbReference>
<dbReference type="EC" id="6.1.-.-" evidence="2"/>
<dbReference type="PANTHER" id="PTHR43267">
    <property type="entry name" value="TRNA THREONYLCARBAMOYLADENOSINE DEHYDRATASE"/>
    <property type="match status" value="1"/>
</dbReference>
<reference evidence="3" key="1">
    <citation type="submission" date="2018-07" db="EMBL/GenBank/DDBJ databases">
        <authorList>
            <person name="Kim H."/>
        </authorList>
    </citation>
    <scope>NUCLEOTIDE SEQUENCE [LARGE SCALE GENOMIC DNA]</scope>
    <source>
        <strain evidence="3">F02</strain>
    </source>
</reference>
<dbReference type="CDD" id="cd00755">
    <property type="entry name" value="YgdL_like"/>
    <property type="match status" value="1"/>
</dbReference>
<evidence type="ECO:0000313" key="3">
    <source>
        <dbReference type="Proteomes" id="UP000252182"/>
    </source>
</evidence>
<sequence length="279" mass="29799">MNQPHISTHSSTHSSNSFHTITARRFAGLDRLYGEGAAQKLSQAHVCVVGVGGVGSWAVEALARCGVGELTLIDADHVVESNVNRQIQATELTFGKAKITALKERIGLINPDCIVHEVDDFIDEDNLNLMPASAQVILDCADQVRAKYAMLLEARQRRQPLLCCGAAGGKQDATRIVQCDLSQSIQDPILAKIRSRLRSHLKQSGANLGKKSATTVAKLGVPVLFSDEAVRYPEAVCDVGDAAPQGLNCAGFGSSVMVTASFGMAAAQWAVGHILREKK</sequence>
<dbReference type="Proteomes" id="UP000252182">
    <property type="component" value="Chromosome"/>
</dbReference>
<dbReference type="InterPro" id="IPR045886">
    <property type="entry name" value="ThiF/MoeB/HesA"/>
</dbReference>
<dbReference type="PANTHER" id="PTHR43267:SF1">
    <property type="entry name" value="TRNA THREONYLCARBAMOYLADENOSINE DEHYDRATASE"/>
    <property type="match status" value="1"/>
</dbReference>
<dbReference type="Gene3D" id="3.40.50.720">
    <property type="entry name" value="NAD(P)-binding Rossmann-like Domain"/>
    <property type="match status" value="1"/>
</dbReference>
<dbReference type="SUPFAM" id="SSF69572">
    <property type="entry name" value="Activating enzymes of the ubiquitin-like proteins"/>
    <property type="match status" value="1"/>
</dbReference>
<dbReference type="OrthoDB" id="9804150at2"/>
<protein>
    <submittedName>
        <fullName evidence="2">tRNA threonylcarbamoyladenosine dehydratase</fullName>
        <ecNumber evidence="2">6.1.-.-</ecNumber>
    </submittedName>
</protein>
<dbReference type="EMBL" id="CP031124">
    <property type="protein sequence ID" value="AXF85299.1"/>
    <property type="molecule type" value="Genomic_DNA"/>
</dbReference>
<feature type="domain" description="THIF-type NAD/FAD binding fold" evidence="1">
    <location>
        <begin position="32"/>
        <end position="177"/>
    </location>
</feature>
<dbReference type="GO" id="GO:0061504">
    <property type="term" value="P:cyclic threonylcarbamoyladenosine biosynthetic process"/>
    <property type="evidence" value="ECO:0007669"/>
    <property type="project" value="TreeGrafter"/>
</dbReference>
<dbReference type="KEGG" id="hyf:DTO96_101029"/>
<proteinExistence type="predicted"/>
<keyword evidence="2" id="KW-0436">Ligase</keyword>
<organism evidence="2 3">
    <name type="scientific">Ephemeroptericola cinctiostellae</name>
    <dbReference type="NCBI Taxonomy" id="2268024"/>
    <lineage>
        <taxon>Bacteria</taxon>
        <taxon>Pseudomonadati</taxon>
        <taxon>Pseudomonadota</taxon>
        <taxon>Betaproteobacteria</taxon>
        <taxon>Burkholderiales</taxon>
        <taxon>Burkholderiaceae</taxon>
        <taxon>Ephemeroptericola</taxon>
    </lineage>
</organism>
<evidence type="ECO:0000313" key="2">
    <source>
        <dbReference type="EMBL" id="AXF85299.1"/>
    </source>
</evidence>
<name>A0A345DAB1_9BURK</name>
<dbReference type="InterPro" id="IPR035985">
    <property type="entry name" value="Ubiquitin-activating_enz"/>
</dbReference>
<dbReference type="InterPro" id="IPR000594">
    <property type="entry name" value="ThiF_NAD_FAD-bd"/>
</dbReference>
<dbReference type="AlphaFoldDB" id="A0A345DAB1"/>
<evidence type="ECO:0000259" key="1">
    <source>
        <dbReference type="Pfam" id="PF00899"/>
    </source>
</evidence>